<protein>
    <submittedName>
        <fullName evidence="7">Putative f-box</fullName>
    </submittedName>
</protein>
<dbReference type="Gene3D" id="1.20.1280.50">
    <property type="match status" value="1"/>
</dbReference>
<dbReference type="InterPro" id="IPR001810">
    <property type="entry name" value="F-box_dom"/>
</dbReference>
<keyword evidence="3" id="KW-0863">Zinc-finger</keyword>
<evidence type="ECO:0000256" key="2">
    <source>
        <dbReference type="ARBA" id="ARBA00022723"/>
    </source>
</evidence>
<evidence type="ECO:0000256" key="4">
    <source>
        <dbReference type="ARBA" id="ARBA00022786"/>
    </source>
</evidence>
<evidence type="ECO:0000256" key="5">
    <source>
        <dbReference type="ARBA" id="ARBA00022833"/>
    </source>
</evidence>
<dbReference type="PROSITE" id="PS51872">
    <property type="entry name" value="ZF_ZBR"/>
    <property type="match status" value="1"/>
</dbReference>
<feature type="non-terminal residue" evidence="7">
    <location>
        <position position="1"/>
    </location>
</feature>
<accession>A0A1E1XEJ6</accession>
<evidence type="ECO:0000259" key="6">
    <source>
        <dbReference type="PROSITE" id="PS51872"/>
    </source>
</evidence>
<dbReference type="InterPro" id="IPR047147">
    <property type="entry name" value="FBX5_43"/>
</dbReference>
<evidence type="ECO:0000256" key="1">
    <source>
        <dbReference type="ARBA" id="ARBA00004906"/>
    </source>
</evidence>
<dbReference type="GO" id="GO:0007088">
    <property type="term" value="P:regulation of mitotic nuclear division"/>
    <property type="evidence" value="ECO:0007669"/>
    <property type="project" value="InterPro"/>
</dbReference>
<proteinExistence type="evidence at transcript level"/>
<keyword evidence="2" id="KW-0479">Metal-binding</keyword>
<reference evidence="7" key="1">
    <citation type="journal article" date="2017" name="Front. Cell. Infect. Microbiol.">
        <title>The Distinct Transcriptional Response of the Midgut of Amblyomma sculptum and Amblyomma aureolatum Ticks to Rickettsia rickettsii Correlates to Their Differences in Susceptibility to Infection.</title>
        <authorList>
            <person name="Martins L.A."/>
            <person name="Galletti M.F.B.M."/>
            <person name="Ribeiro J.M."/>
            <person name="Fujita A."/>
            <person name="Costa F.B."/>
            <person name="Labruna M.B."/>
            <person name="Daffre S."/>
            <person name="Fogaca A.C."/>
        </authorList>
    </citation>
    <scope>NUCLEOTIDE SEQUENCE</scope>
</reference>
<dbReference type="Pfam" id="PF12937">
    <property type="entry name" value="F-box-like"/>
    <property type="match status" value="1"/>
</dbReference>
<comment type="pathway">
    <text evidence="1">Protein modification; protein ubiquitination.</text>
</comment>
<dbReference type="EMBL" id="GFAC01001672">
    <property type="protein sequence ID" value="JAT97516.1"/>
    <property type="molecule type" value="mRNA"/>
</dbReference>
<sequence length="260" mass="29103">HLDSPESGYYGTPHFHATNSICNSVSSALFSEDEGHSSAVMSSGCAVHPSQSLQNLPRANGRPSMEGRSHVDFLAELGSCSPVLCKILGYLLPRDLAAVCRTSQVWRDVCKSVEAPRWKEYIRDRQEHWESSRENIYDGKPAKKLSLHAMPLTDNNSRAQMQSVPEPVVSRVEIYAQEGKDLKDGEWHWPCPLCRYASRVSNAGTVAKCKKSTCGYQFCPKCHRDCHLPQPCTVHCGPTNPRTKKNVIGSKHCKRQLRRL</sequence>
<dbReference type="Gene3D" id="2.20.25.20">
    <property type="match status" value="1"/>
</dbReference>
<dbReference type="GO" id="GO:0016567">
    <property type="term" value="P:protein ubiquitination"/>
    <property type="evidence" value="ECO:0007669"/>
    <property type="project" value="UniProtKB-UniPathway"/>
</dbReference>
<evidence type="ECO:0000256" key="3">
    <source>
        <dbReference type="ARBA" id="ARBA00022771"/>
    </source>
</evidence>
<dbReference type="GO" id="GO:0045835">
    <property type="term" value="P:negative regulation of meiotic nuclear division"/>
    <property type="evidence" value="ECO:0007669"/>
    <property type="project" value="InterPro"/>
</dbReference>
<dbReference type="SUPFAM" id="SSF81383">
    <property type="entry name" value="F-box domain"/>
    <property type="match status" value="1"/>
</dbReference>
<keyword evidence="4" id="KW-0833">Ubl conjugation pathway</keyword>
<dbReference type="InterPro" id="IPR036047">
    <property type="entry name" value="F-box-like_dom_sf"/>
</dbReference>
<dbReference type="PANTHER" id="PTHR15493">
    <property type="entry name" value="F-BOX ONLY PROTEIN 5 AND 43"/>
    <property type="match status" value="1"/>
</dbReference>
<name>A0A1E1XEJ6_9ACAR</name>
<organism evidence="7">
    <name type="scientific">Amblyomma aureolatum</name>
    <dbReference type="NCBI Taxonomy" id="187763"/>
    <lineage>
        <taxon>Eukaryota</taxon>
        <taxon>Metazoa</taxon>
        <taxon>Ecdysozoa</taxon>
        <taxon>Arthropoda</taxon>
        <taxon>Chelicerata</taxon>
        <taxon>Arachnida</taxon>
        <taxon>Acari</taxon>
        <taxon>Parasitiformes</taxon>
        <taxon>Ixodida</taxon>
        <taxon>Ixodoidea</taxon>
        <taxon>Ixodidae</taxon>
        <taxon>Amblyomminae</taxon>
        <taxon>Amblyomma</taxon>
    </lineage>
</organism>
<dbReference type="GO" id="GO:0005634">
    <property type="term" value="C:nucleus"/>
    <property type="evidence" value="ECO:0007669"/>
    <property type="project" value="TreeGrafter"/>
</dbReference>
<keyword evidence="5" id="KW-0862">Zinc</keyword>
<evidence type="ECO:0000313" key="7">
    <source>
        <dbReference type="EMBL" id="JAT97516.1"/>
    </source>
</evidence>
<feature type="domain" description="ZBR-type" evidence="6">
    <location>
        <begin position="187"/>
        <end position="235"/>
    </location>
</feature>
<dbReference type="UniPathway" id="UPA00143"/>
<dbReference type="GO" id="GO:0008270">
    <property type="term" value="F:zinc ion binding"/>
    <property type="evidence" value="ECO:0007669"/>
    <property type="project" value="UniProtKB-KW"/>
</dbReference>
<dbReference type="AlphaFoldDB" id="A0A1E1XEJ6"/>
<dbReference type="PANTHER" id="PTHR15493:SF9">
    <property type="entry name" value="GH14043P"/>
    <property type="match status" value="1"/>
</dbReference>
<dbReference type="InterPro" id="IPR044064">
    <property type="entry name" value="ZF_ZBR"/>
</dbReference>